<evidence type="ECO:0000256" key="4">
    <source>
        <dbReference type="ARBA" id="ARBA00022553"/>
    </source>
</evidence>
<evidence type="ECO:0000256" key="19">
    <source>
        <dbReference type="SAM" id="SignalP"/>
    </source>
</evidence>
<evidence type="ECO:0000313" key="24">
    <source>
        <dbReference type="Proteomes" id="UP000265120"/>
    </source>
</evidence>
<proteinExistence type="inferred from homology"/>
<evidence type="ECO:0000256" key="14">
    <source>
        <dbReference type="ARBA" id="ARBA00061377"/>
    </source>
</evidence>
<evidence type="ECO:0000256" key="10">
    <source>
        <dbReference type="ARBA" id="ARBA00022989"/>
    </source>
</evidence>
<evidence type="ECO:0000256" key="2">
    <source>
        <dbReference type="ARBA" id="ARBA00013064"/>
    </source>
</evidence>
<feature type="chain" id="PRO_5018000056" description="Receptor-type tyrosine-protein phosphatase C" evidence="19">
    <location>
        <begin position="23"/>
        <end position="1258"/>
    </location>
</feature>
<dbReference type="PROSITE" id="PS00383">
    <property type="entry name" value="TYR_PHOSPHATASE_1"/>
    <property type="match status" value="2"/>
</dbReference>
<dbReference type="CDD" id="cd00063">
    <property type="entry name" value="FN3"/>
    <property type="match status" value="1"/>
</dbReference>
<reference evidence="23" key="2">
    <citation type="submission" date="2025-08" db="UniProtKB">
        <authorList>
            <consortium name="Ensembl"/>
        </authorList>
    </citation>
    <scope>IDENTIFICATION</scope>
</reference>
<keyword evidence="10 18" id="KW-1133">Transmembrane helix</keyword>
<feature type="domain" description="Fibronectin type-III" evidence="22">
    <location>
        <begin position="351"/>
        <end position="453"/>
    </location>
</feature>
<evidence type="ECO:0000256" key="3">
    <source>
        <dbReference type="ARBA" id="ARBA00022475"/>
    </source>
</evidence>
<evidence type="ECO:0000256" key="16">
    <source>
        <dbReference type="ARBA" id="ARBA00078812"/>
    </source>
</evidence>
<dbReference type="InterPro" id="IPR029021">
    <property type="entry name" value="Prot-tyrosine_phosphatase-like"/>
</dbReference>
<keyword evidence="12" id="KW-0325">Glycoprotein</keyword>
<feature type="region of interest" description="Disordered" evidence="17">
    <location>
        <begin position="1215"/>
        <end position="1251"/>
    </location>
</feature>
<dbReference type="OrthoDB" id="5794147at2759"/>
<dbReference type="SMART" id="SM00194">
    <property type="entry name" value="PTPc"/>
    <property type="match status" value="2"/>
</dbReference>
<dbReference type="GO" id="GO:0005886">
    <property type="term" value="C:plasma membrane"/>
    <property type="evidence" value="ECO:0007669"/>
    <property type="project" value="UniProtKB-SubCell"/>
</dbReference>
<dbReference type="CDD" id="cd14557">
    <property type="entry name" value="R-PTPc-C-1"/>
    <property type="match status" value="1"/>
</dbReference>
<feature type="region of interest" description="Disordered" evidence="17">
    <location>
        <begin position="29"/>
        <end position="76"/>
    </location>
</feature>
<sequence>MAGLSALKILLLWAGMIGFGKCQTEKATPASSISSNQTSSPNQISNSVSATQATPSGLEPSSSPPTTNRNSSLVSVTSPTTITAATAAVTTAHKPPLNLSTLAPVSESCFYTVDSIQYGFQINILDSPTGMYNITLNEEGQQIEKSTPSSVNHTSPNSSHIQIQLKPCTKYEHHVSFFKAGKEISCNSTGTATSTNTVAEKDIKEVNTCTIGHLCYETGWNVKSFSSEPGFSYCLPSRQNIYCVKPSLDDICSNFTINWRSQTCHSTFPFYKLITLDFLNPSDINQMIPTSIPATIDAKLPPKCEDVSIEYKCREPGRGNWSQALKELEPYKNYECIGHIRQYNKTIKETPPLNFTVKCEITIKINHMPSAESVHLSWNTIIRNCEDNERFSYSCSCKQPGQEPVPGQLRSGQKDCTISGLKPFTTYTCSVQPKYNGREIPTRTEVNGTTLAGYPDKVKNVQLHLTAHNVITVNCGSPQEQNGPRLEYIVKLSTPYGSEIKTLQSRTCLFMFDNLGYLTTYTVQVTAFNGFHKSSPVTETVSTSYNDKAVIGFLIFLILLVSVALLVVFYKIVVLKRRKSHDMNEHMELIQPANDEENLLPVEPIPAEVLLEAYKRKLADEGRLFLEEFQSIPRIFSRHTVKDAKKTCNGPKNRYVDILPYDYNRVQLTTGSGEAGSDYINASFIDGYKEPKKYIAAQGPKDETVGDFWRMIWEQQTSIIVMVTQCEEGNRIKCAQYWPSPQRETEIFKEFVVNLKSEDHFPDYIIRRLSVINKKEKSSEREVTHIQFKSWPDHGVPEEPQLLLKLRRRVNAFKNLFSGPIVVHCSAGVGRTGTYTAIDAMMECLEAEGRVDIYGYVVQLRRQRCLMVQVEAQYILIHQALLEHNQFGETEIPVAELPSTLSTLREKNSESELTLMEEEYERLPSFKKWRTFNTGISEENEEKNRSLTVIPYDYNGVLLKLDEGCSHDSDQNVHNCEDDEDSSDEDDDECSKYINASYISGYWGQQVIIAAQTPLPNTIGDFWSMIYQKKVSTIVMLSDSSEKDEGSVYWEKKCEDIEVEVTNKETTAAVISRNMLLRHTKRLDSRSVRHLQFLQFGNKDLPERPQELIDMIKEIKKSGDRSKPQNIVVHCNDGSSRTGVFCALWNLLDSANTEKLVDVFQVVKTLRKERQNMIFKLEQYQFLYDAVQSTFPVQNGDVKATPVSAADSIQMMNETKGASTTTVSQQEAAPEAKRESSGPTETSDVEDSCNGPAVILEV</sequence>
<evidence type="ECO:0000259" key="21">
    <source>
        <dbReference type="PROSITE" id="PS50056"/>
    </source>
</evidence>
<feature type="domain" description="Tyrosine specific protein phosphatases" evidence="21">
    <location>
        <begin position="1106"/>
        <end position="1181"/>
    </location>
</feature>
<keyword evidence="3" id="KW-1003">Cell membrane</keyword>
<dbReference type="InParanoid" id="A0A3P8WEG2"/>
<feature type="compositionally biased region" description="Acidic residues" evidence="17">
    <location>
        <begin position="977"/>
        <end position="988"/>
    </location>
</feature>
<feature type="compositionally biased region" description="Polar residues" evidence="17">
    <location>
        <begin position="1215"/>
        <end position="1227"/>
    </location>
</feature>
<evidence type="ECO:0000256" key="13">
    <source>
        <dbReference type="ARBA" id="ARBA00051722"/>
    </source>
</evidence>
<evidence type="ECO:0000256" key="12">
    <source>
        <dbReference type="ARBA" id="ARBA00023180"/>
    </source>
</evidence>
<dbReference type="PANTHER" id="PTHR19134">
    <property type="entry name" value="RECEPTOR-TYPE TYROSINE-PROTEIN PHOSPHATASE"/>
    <property type="match status" value="1"/>
</dbReference>
<feature type="signal peptide" evidence="19">
    <location>
        <begin position="1"/>
        <end position="22"/>
    </location>
</feature>
<dbReference type="Ensembl" id="ENSCSET00000026201.1">
    <property type="protein sequence ID" value="ENSCSEP00000025863.1"/>
    <property type="gene ID" value="ENSCSEG00000016522.1"/>
</dbReference>
<dbReference type="STRING" id="244447.ENSCSEP00000025863"/>
<evidence type="ECO:0000259" key="22">
    <source>
        <dbReference type="PROSITE" id="PS50853"/>
    </source>
</evidence>
<evidence type="ECO:0000256" key="6">
    <source>
        <dbReference type="ARBA" id="ARBA00022729"/>
    </source>
</evidence>
<keyword evidence="5 18" id="KW-0812">Transmembrane</keyword>
<evidence type="ECO:0000256" key="18">
    <source>
        <dbReference type="SAM" id="Phobius"/>
    </source>
</evidence>
<dbReference type="PANTHER" id="PTHR19134:SF539">
    <property type="entry name" value="RECEPTOR-TYPE TYROSINE-PROTEIN PHOSPHATASE C"/>
    <property type="match status" value="1"/>
</dbReference>
<dbReference type="Pfam" id="PF00102">
    <property type="entry name" value="Y_phosphatase"/>
    <property type="match status" value="2"/>
</dbReference>
<feature type="region of interest" description="Disordered" evidence="17">
    <location>
        <begin position="969"/>
        <end position="988"/>
    </location>
</feature>
<evidence type="ECO:0000256" key="15">
    <source>
        <dbReference type="ARBA" id="ARBA00073601"/>
    </source>
</evidence>
<dbReference type="SMART" id="SM00060">
    <property type="entry name" value="FN3"/>
    <property type="match status" value="2"/>
</dbReference>
<feature type="compositionally biased region" description="Low complexity" evidence="17">
    <location>
        <begin position="60"/>
        <end position="76"/>
    </location>
</feature>
<comment type="similarity">
    <text evidence="14">Belongs to the protein-tyrosine phosphatase family. Receptor class 1/6 subfamily.</text>
</comment>
<feature type="compositionally biased region" description="Low complexity" evidence="17">
    <location>
        <begin position="29"/>
        <end position="47"/>
    </location>
</feature>
<dbReference type="RefSeq" id="XP_008330018.1">
    <property type="nucleotide sequence ID" value="XM_008331796.3"/>
</dbReference>
<feature type="domain" description="Tyrosine-protein phosphatase" evidence="20">
    <location>
        <begin position="916"/>
        <end position="1190"/>
    </location>
</feature>
<evidence type="ECO:0000259" key="20">
    <source>
        <dbReference type="PROSITE" id="PS50055"/>
    </source>
</evidence>
<feature type="domain" description="Tyrosine-protein phosphatase" evidence="20">
    <location>
        <begin position="625"/>
        <end position="884"/>
    </location>
</feature>
<reference evidence="23 24" key="1">
    <citation type="journal article" date="2014" name="Nat. Genet.">
        <title>Whole-genome sequence of a flatfish provides insights into ZW sex chromosome evolution and adaptation to a benthic lifestyle.</title>
        <authorList>
            <person name="Chen S."/>
            <person name="Zhang G."/>
            <person name="Shao C."/>
            <person name="Huang Q."/>
            <person name="Liu G."/>
            <person name="Zhang P."/>
            <person name="Song W."/>
            <person name="An N."/>
            <person name="Chalopin D."/>
            <person name="Volff J.N."/>
            <person name="Hong Y."/>
            <person name="Li Q."/>
            <person name="Sha Z."/>
            <person name="Zhou H."/>
            <person name="Xie M."/>
            <person name="Yu Q."/>
            <person name="Liu Y."/>
            <person name="Xiang H."/>
            <person name="Wang N."/>
            <person name="Wu K."/>
            <person name="Yang C."/>
            <person name="Zhou Q."/>
            <person name="Liao X."/>
            <person name="Yang L."/>
            <person name="Hu Q."/>
            <person name="Zhang J."/>
            <person name="Meng L."/>
            <person name="Jin L."/>
            <person name="Tian Y."/>
            <person name="Lian J."/>
            <person name="Yang J."/>
            <person name="Miao G."/>
            <person name="Liu S."/>
            <person name="Liang Z."/>
            <person name="Yan F."/>
            <person name="Li Y."/>
            <person name="Sun B."/>
            <person name="Zhang H."/>
            <person name="Zhang J."/>
            <person name="Zhu Y."/>
            <person name="Du M."/>
            <person name="Zhao Y."/>
            <person name="Schartl M."/>
            <person name="Tang Q."/>
            <person name="Wang J."/>
        </authorList>
    </citation>
    <scope>NUCLEOTIDE SEQUENCE</scope>
</reference>
<feature type="domain" description="Fibronectin type-III" evidence="22">
    <location>
        <begin position="457"/>
        <end position="547"/>
    </location>
</feature>
<dbReference type="FunFam" id="3.90.190.10:FF:000042">
    <property type="entry name" value="receptor-type tyrosine-protein phosphatase C isoform X1"/>
    <property type="match status" value="1"/>
</dbReference>
<keyword evidence="11 18" id="KW-0472">Membrane</keyword>
<dbReference type="CTD" id="5788"/>
<evidence type="ECO:0000256" key="8">
    <source>
        <dbReference type="ARBA" id="ARBA00022801"/>
    </source>
</evidence>
<dbReference type="GO" id="GO:0004725">
    <property type="term" value="F:protein tyrosine phosphatase activity"/>
    <property type="evidence" value="ECO:0007669"/>
    <property type="project" value="UniProtKB-EC"/>
</dbReference>
<dbReference type="KEGG" id="csem:103394468"/>
<feature type="domain" description="Tyrosine specific protein phosphatases" evidence="21">
    <location>
        <begin position="804"/>
        <end position="875"/>
    </location>
</feature>
<evidence type="ECO:0000256" key="1">
    <source>
        <dbReference type="ARBA" id="ARBA00004251"/>
    </source>
</evidence>
<evidence type="ECO:0000256" key="11">
    <source>
        <dbReference type="ARBA" id="ARBA00023136"/>
    </source>
</evidence>
<name>A0A3P8WEG2_CYNSE</name>
<keyword evidence="7" id="KW-0677">Repeat</keyword>
<dbReference type="InterPro" id="IPR000242">
    <property type="entry name" value="PTP_cat"/>
</dbReference>
<keyword evidence="6 19" id="KW-0732">Signal</keyword>
<dbReference type="FunFam" id="3.90.190.10:FF:000033">
    <property type="entry name" value="receptor-type tyrosine-protein phosphatase C isoform X1"/>
    <property type="match status" value="1"/>
</dbReference>
<evidence type="ECO:0000256" key="5">
    <source>
        <dbReference type="ARBA" id="ARBA00022692"/>
    </source>
</evidence>
<dbReference type="InterPro" id="IPR050348">
    <property type="entry name" value="Protein-Tyr_Phosphatase"/>
</dbReference>
<dbReference type="PROSITE" id="PS50056">
    <property type="entry name" value="TYR_PHOSPHATASE_2"/>
    <property type="match status" value="2"/>
</dbReference>
<dbReference type="GeneID" id="103394468"/>
<dbReference type="Gene3D" id="3.90.190.10">
    <property type="entry name" value="Protein tyrosine phosphatase superfamily"/>
    <property type="match status" value="2"/>
</dbReference>
<evidence type="ECO:0000313" key="23">
    <source>
        <dbReference type="Ensembl" id="ENSCSEP00000025863.1"/>
    </source>
</evidence>
<dbReference type="GeneTree" id="ENSGT00940000167793"/>
<protein>
    <recommendedName>
        <fullName evidence="15">Receptor-type tyrosine-protein phosphatase C</fullName>
        <ecNumber evidence="2">3.1.3.48</ecNumber>
    </recommendedName>
    <alternativeName>
        <fullName evidence="16">Leukocyte common antigen</fullName>
    </alternativeName>
</protein>
<dbReference type="SMART" id="SM00404">
    <property type="entry name" value="PTPc_motif"/>
    <property type="match status" value="2"/>
</dbReference>
<dbReference type="EC" id="3.1.3.48" evidence="2"/>
<dbReference type="PRINTS" id="PR00700">
    <property type="entry name" value="PRTYPHPHTASE"/>
</dbReference>
<comment type="subcellular location">
    <subcellularLocation>
        <location evidence="1">Cell membrane</location>
        <topology evidence="1">Single-pass type I membrane protein</topology>
    </subcellularLocation>
</comment>
<dbReference type="InterPro" id="IPR000387">
    <property type="entry name" value="Tyr_Pase_dom"/>
</dbReference>
<dbReference type="InterPro" id="IPR036116">
    <property type="entry name" value="FN3_sf"/>
</dbReference>
<dbReference type="InterPro" id="IPR016130">
    <property type="entry name" value="Tyr_Pase_AS"/>
</dbReference>
<dbReference type="InterPro" id="IPR003595">
    <property type="entry name" value="Tyr_Pase_cat"/>
</dbReference>
<dbReference type="Gene3D" id="2.60.40.10">
    <property type="entry name" value="Immunoglobulins"/>
    <property type="match status" value="2"/>
</dbReference>
<organism evidence="23 24">
    <name type="scientific">Cynoglossus semilaevis</name>
    <name type="common">Tongue sole</name>
    <dbReference type="NCBI Taxonomy" id="244447"/>
    <lineage>
        <taxon>Eukaryota</taxon>
        <taxon>Metazoa</taxon>
        <taxon>Chordata</taxon>
        <taxon>Craniata</taxon>
        <taxon>Vertebrata</taxon>
        <taxon>Euteleostomi</taxon>
        <taxon>Actinopterygii</taxon>
        <taxon>Neopterygii</taxon>
        <taxon>Teleostei</taxon>
        <taxon>Neoteleostei</taxon>
        <taxon>Acanthomorphata</taxon>
        <taxon>Carangaria</taxon>
        <taxon>Pleuronectiformes</taxon>
        <taxon>Pleuronectoidei</taxon>
        <taxon>Cynoglossidae</taxon>
        <taxon>Cynoglossinae</taxon>
        <taxon>Cynoglossus</taxon>
    </lineage>
</organism>
<dbReference type="Proteomes" id="UP000265120">
    <property type="component" value="Chromosome 2"/>
</dbReference>
<evidence type="ECO:0000256" key="17">
    <source>
        <dbReference type="SAM" id="MobiDB-lite"/>
    </source>
</evidence>
<accession>A0A3P8WEG2</accession>
<dbReference type="InterPro" id="IPR003961">
    <property type="entry name" value="FN3_dom"/>
</dbReference>
<dbReference type="SUPFAM" id="SSF49265">
    <property type="entry name" value="Fibronectin type III"/>
    <property type="match status" value="1"/>
</dbReference>
<evidence type="ECO:0000256" key="9">
    <source>
        <dbReference type="ARBA" id="ARBA00022912"/>
    </source>
</evidence>
<dbReference type="PROSITE" id="PS50853">
    <property type="entry name" value="FN3"/>
    <property type="match status" value="2"/>
</dbReference>
<dbReference type="SUPFAM" id="SSF52799">
    <property type="entry name" value="(Phosphotyrosine protein) phosphatases II"/>
    <property type="match status" value="2"/>
</dbReference>
<reference evidence="23" key="3">
    <citation type="submission" date="2025-09" db="UniProtKB">
        <authorList>
            <consortium name="Ensembl"/>
        </authorList>
    </citation>
    <scope>IDENTIFICATION</scope>
</reference>
<keyword evidence="9" id="KW-0904">Protein phosphatase</keyword>
<comment type="catalytic activity">
    <reaction evidence="13">
        <text>O-phospho-L-tyrosyl-[protein] + H2O = L-tyrosyl-[protein] + phosphate</text>
        <dbReference type="Rhea" id="RHEA:10684"/>
        <dbReference type="Rhea" id="RHEA-COMP:10136"/>
        <dbReference type="Rhea" id="RHEA-COMP:20101"/>
        <dbReference type="ChEBI" id="CHEBI:15377"/>
        <dbReference type="ChEBI" id="CHEBI:43474"/>
        <dbReference type="ChEBI" id="CHEBI:46858"/>
        <dbReference type="ChEBI" id="CHEBI:61978"/>
        <dbReference type="EC" id="3.1.3.48"/>
    </reaction>
</comment>
<keyword evidence="24" id="KW-1185">Reference proteome</keyword>
<dbReference type="InterPro" id="IPR013783">
    <property type="entry name" value="Ig-like_fold"/>
</dbReference>
<keyword evidence="8" id="KW-0378">Hydrolase</keyword>
<feature type="transmembrane region" description="Helical" evidence="18">
    <location>
        <begin position="550"/>
        <end position="573"/>
    </location>
</feature>
<dbReference type="AlphaFoldDB" id="A0A3P8WEG2"/>
<keyword evidence="4" id="KW-0597">Phosphoprotein</keyword>
<evidence type="ECO:0000256" key="7">
    <source>
        <dbReference type="ARBA" id="ARBA00022737"/>
    </source>
</evidence>
<dbReference type="PROSITE" id="PS50055">
    <property type="entry name" value="TYR_PHOSPHATASE_PTP"/>
    <property type="match status" value="2"/>
</dbReference>